<dbReference type="SUPFAM" id="SSF53137">
    <property type="entry name" value="Translational machinery components"/>
    <property type="match status" value="1"/>
</dbReference>
<evidence type="ECO:0000256" key="2">
    <source>
        <dbReference type="ARBA" id="ARBA00022730"/>
    </source>
</evidence>
<dbReference type="NCBIfam" id="TIGR00060">
    <property type="entry name" value="L18_bact"/>
    <property type="match status" value="1"/>
</dbReference>
<keyword evidence="5 7" id="KW-0687">Ribonucleoprotein</keyword>
<dbReference type="GO" id="GO:0008097">
    <property type="term" value="F:5S rRNA binding"/>
    <property type="evidence" value="ECO:0007669"/>
    <property type="project" value="TreeGrafter"/>
</dbReference>
<dbReference type="InterPro" id="IPR005484">
    <property type="entry name" value="Ribosomal_uL18_bac/plant/anim"/>
</dbReference>
<dbReference type="Pfam" id="PF00861">
    <property type="entry name" value="Ribosomal_L18p"/>
    <property type="match status" value="1"/>
</dbReference>
<dbReference type="PANTHER" id="PTHR12899:SF3">
    <property type="entry name" value="LARGE RIBOSOMAL SUBUNIT PROTEIN UL18M"/>
    <property type="match status" value="1"/>
</dbReference>
<dbReference type="GO" id="GO:0006412">
    <property type="term" value="P:translation"/>
    <property type="evidence" value="ECO:0007669"/>
    <property type="project" value="UniProtKB-UniRule"/>
</dbReference>
<dbReference type="GO" id="GO:0022625">
    <property type="term" value="C:cytosolic large ribosomal subunit"/>
    <property type="evidence" value="ECO:0007669"/>
    <property type="project" value="TreeGrafter"/>
</dbReference>
<proteinExistence type="inferred from homology"/>
<keyword evidence="3 7" id="KW-0694">RNA-binding</keyword>
<evidence type="ECO:0000256" key="5">
    <source>
        <dbReference type="ARBA" id="ARBA00023274"/>
    </source>
</evidence>
<gene>
    <name evidence="7" type="primary">rplR</name>
    <name evidence="8" type="ORF">COU89_03030</name>
</gene>
<evidence type="ECO:0000256" key="1">
    <source>
        <dbReference type="ARBA" id="ARBA00007116"/>
    </source>
</evidence>
<evidence type="ECO:0000256" key="6">
    <source>
        <dbReference type="ARBA" id="ARBA00035197"/>
    </source>
</evidence>
<dbReference type="InterPro" id="IPR057268">
    <property type="entry name" value="Ribosomal_L18"/>
</dbReference>
<comment type="function">
    <text evidence="7">This is one of the proteins that bind and probably mediate the attachment of the 5S RNA into the large ribosomal subunit, where it forms part of the central protuberance.</text>
</comment>
<evidence type="ECO:0000313" key="9">
    <source>
        <dbReference type="Proteomes" id="UP000231569"/>
    </source>
</evidence>
<sequence length="117" mass="13187">MLIKGLLKQIKKSRFRRVKRVRMAVMAQKRARLSVFRSNKHIAAQIIDDISKKTVAAVSDRGIIGNKQERAKAVGLALAQEAKKKKVTQVAFDRAWYKFHGRVRALAEGAKEGGLQF</sequence>
<keyword evidence="4 7" id="KW-0689">Ribosomal protein</keyword>
<dbReference type="HAMAP" id="MF_01337_B">
    <property type="entry name" value="Ribosomal_uL18_B"/>
    <property type="match status" value="1"/>
</dbReference>
<protein>
    <recommendedName>
        <fullName evidence="6 7">Large ribosomal subunit protein uL18</fullName>
    </recommendedName>
</protein>
<dbReference type="PANTHER" id="PTHR12899">
    <property type="entry name" value="39S RIBOSOMAL PROTEIN L18, MITOCHONDRIAL"/>
    <property type="match status" value="1"/>
</dbReference>
<comment type="similarity">
    <text evidence="1 7">Belongs to the universal ribosomal protein uL18 family.</text>
</comment>
<dbReference type="Gene3D" id="3.30.420.100">
    <property type="match status" value="1"/>
</dbReference>
<organism evidence="8 9">
    <name type="scientific">Candidatus Roizmanbacteria bacterium CG10_big_fil_rev_8_21_14_0_10_45_7</name>
    <dbReference type="NCBI Taxonomy" id="1974854"/>
    <lineage>
        <taxon>Bacteria</taxon>
        <taxon>Candidatus Roizmaniibacteriota</taxon>
    </lineage>
</organism>
<name>A0A2M8KUF2_9BACT</name>
<dbReference type="AlphaFoldDB" id="A0A2M8KUF2"/>
<evidence type="ECO:0000256" key="7">
    <source>
        <dbReference type="HAMAP-Rule" id="MF_01337"/>
    </source>
</evidence>
<evidence type="ECO:0000313" key="8">
    <source>
        <dbReference type="EMBL" id="PJE63510.1"/>
    </source>
</evidence>
<reference evidence="9" key="1">
    <citation type="submission" date="2017-09" db="EMBL/GenBank/DDBJ databases">
        <title>Depth-based differentiation of microbial function through sediment-hosted aquifers and enrichment of novel symbionts in the deep terrestrial subsurface.</title>
        <authorList>
            <person name="Probst A.J."/>
            <person name="Ladd B."/>
            <person name="Jarett J.K."/>
            <person name="Geller-Mcgrath D.E."/>
            <person name="Sieber C.M.K."/>
            <person name="Emerson J.B."/>
            <person name="Anantharaman K."/>
            <person name="Thomas B.C."/>
            <person name="Malmstrom R."/>
            <person name="Stieglmeier M."/>
            <person name="Klingl A."/>
            <person name="Woyke T."/>
            <person name="Ryan C.M."/>
            <person name="Banfield J.F."/>
        </authorList>
    </citation>
    <scope>NUCLEOTIDE SEQUENCE [LARGE SCALE GENOMIC DNA]</scope>
</reference>
<evidence type="ECO:0000256" key="4">
    <source>
        <dbReference type="ARBA" id="ARBA00022980"/>
    </source>
</evidence>
<dbReference type="GO" id="GO:0003735">
    <property type="term" value="F:structural constituent of ribosome"/>
    <property type="evidence" value="ECO:0007669"/>
    <property type="project" value="InterPro"/>
</dbReference>
<keyword evidence="2 7" id="KW-0699">rRNA-binding</keyword>
<dbReference type="Proteomes" id="UP000231569">
    <property type="component" value="Unassembled WGS sequence"/>
</dbReference>
<comment type="subunit">
    <text evidence="7">Part of the 50S ribosomal subunit; part of the 5S rRNA/L5/L18/L25 subcomplex. Contacts the 5S and 23S rRNAs.</text>
</comment>
<evidence type="ECO:0000256" key="3">
    <source>
        <dbReference type="ARBA" id="ARBA00022884"/>
    </source>
</evidence>
<comment type="caution">
    <text evidence="8">The sequence shown here is derived from an EMBL/GenBank/DDBJ whole genome shotgun (WGS) entry which is preliminary data.</text>
</comment>
<dbReference type="InterPro" id="IPR004389">
    <property type="entry name" value="Ribosomal_uL18_bac-type"/>
</dbReference>
<accession>A0A2M8KUF2</accession>
<dbReference type="EMBL" id="PFEE01000063">
    <property type="protein sequence ID" value="PJE63510.1"/>
    <property type="molecule type" value="Genomic_DNA"/>
</dbReference>
<dbReference type="CDD" id="cd00432">
    <property type="entry name" value="Ribosomal_L18_L5e"/>
    <property type="match status" value="1"/>
</dbReference>